<proteinExistence type="predicted"/>
<feature type="non-terminal residue" evidence="1">
    <location>
        <position position="497"/>
    </location>
</feature>
<gene>
    <name evidence="1" type="ORF">LPJ66_010083</name>
</gene>
<reference evidence="1" key="1">
    <citation type="submission" date="2022-07" db="EMBL/GenBank/DDBJ databases">
        <title>Phylogenomic reconstructions and comparative analyses of Kickxellomycotina fungi.</title>
        <authorList>
            <person name="Reynolds N.K."/>
            <person name="Stajich J.E."/>
            <person name="Barry K."/>
            <person name="Grigoriev I.V."/>
            <person name="Crous P."/>
            <person name="Smith M.E."/>
        </authorList>
    </citation>
    <scope>NUCLEOTIDE SEQUENCE</scope>
    <source>
        <strain evidence="1">Benny 63K</strain>
    </source>
</reference>
<organism evidence="1 2">
    <name type="scientific">Kickxella alabastrina</name>
    <dbReference type="NCBI Taxonomy" id="61397"/>
    <lineage>
        <taxon>Eukaryota</taxon>
        <taxon>Fungi</taxon>
        <taxon>Fungi incertae sedis</taxon>
        <taxon>Zoopagomycota</taxon>
        <taxon>Kickxellomycotina</taxon>
        <taxon>Kickxellomycetes</taxon>
        <taxon>Kickxellales</taxon>
        <taxon>Kickxellaceae</taxon>
        <taxon>Kickxella</taxon>
    </lineage>
</organism>
<protein>
    <submittedName>
        <fullName evidence="1">Uncharacterized protein</fullName>
    </submittedName>
</protein>
<dbReference type="Proteomes" id="UP001150581">
    <property type="component" value="Unassembled WGS sequence"/>
</dbReference>
<evidence type="ECO:0000313" key="2">
    <source>
        <dbReference type="Proteomes" id="UP001150581"/>
    </source>
</evidence>
<evidence type="ECO:0000313" key="1">
    <source>
        <dbReference type="EMBL" id="KAJ1885511.1"/>
    </source>
</evidence>
<accession>A0ACC1I588</accession>
<comment type="caution">
    <text evidence="1">The sequence shown here is derived from an EMBL/GenBank/DDBJ whole genome shotgun (WGS) entry which is preliminary data.</text>
</comment>
<name>A0ACC1I588_9FUNG</name>
<sequence length="497" mass="52802">MSFHYDSAQWNGESSFSVAAGQSDTAAAEPREMYSPGLDGKRQRVSRACDRCRRKKVKCDGKRPICTHCEAINGSCTYLDATKKRGPPKGYIDVIENRLHKVEELLCALIMTDSAAARFVLDDLQSSNPNESAVVSDAHGRLFGRFTMAELGARASQPRMQAPLVLSESERQSAPTPVPASVSTVADQSDTGTAWADSGAALDMSADASTRMHEQADSSHGGSNSDGDDDGNGNGDSNNNNNNNNDNEGSLDNIAKLEKRVGHLTLDQSGSLRYLGNSSGWYLINRSLMSSEASPRLTKGVDGAIRWPPISTYSARENEPANASSITTSNSGSSISSPRTETSPDVVTPVSASGAAWAPVGGSYEALATATARVTATATAAASASASASAHANLRSVSNDSPQGQQFGVVPVPRNMPPCGKPPMPDDEEKGVLLSLYFRYVHPGFPILYKSHFLKQAFDKKNSQSPALMSAVYAAASTYKIREVVGKADLARARIQM</sequence>
<dbReference type="EMBL" id="JANBPG010002510">
    <property type="protein sequence ID" value="KAJ1885511.1"/>
    <property type="molecule type" value="Genomic_DNA"/>
</dbReference>
<keyword evidence="2" id="KW-1185">Reference proteome</keyword>